<gene>
    <name evidence="1" type="ORF">NUW54_g12978</name>
</gene>
<proteinExistence type="predicted"/>
<evidence type="ECO:0000313" key="1">
    <source>
        <dbReference type="EMBL" id="KAJ2969375.1"/>
    </source>
</evidence>
<keyword evidence="2" id="KW-1185">Reference proteome</keyword>
<organism evidence="1 2">
    <name type="scientific">Trametes sanguinea</name>
    <dbReference type="NCBI Taxonomy" id="158606"/>
    <lineage>
        <taxon>Eukaryota</taxon>
        <taxon>Fungi</taxon>
        <taxon>Dikarya</taxon>
        <taxon>Basidiomycota</taxon>
        <taxon>Agaricomycotina</taxon>
        <taxon>Agaricomycetes</taxon>
        <taxon>Polyporales</taxon>
        <taxon>Polyporaceae</taxon>
        <taxon>Trametes</taxon>
    </lineage>
</organism>
<dbReference type="EMBL" id="JANSHE010005776">
    <property type="protein sequence ID" value="KAJ2969375.1"/>
    <property type="molecule type" value="Genomic_DNA"/>
</dbReference>
<evidence type="ECO:0000313" key="2">
    <source>
        <dbReference type="Proteomes" id="UP001144978"/>
    </source>
</evidence>
<name>A0ACC1MQX7_9APHY</name>
<reference evidence="1" key="1">
    <citation type="submission" date="2022-08" db="EMBL/GenBank/DDBJ databases">
        <title>Genome Sequence of Pycnoporus sanguineus.</title>
        <authorList>
            <person name="Buettner E."/>
        </authorList>
    </citation>
    <scope>NUCLEOTIDE SEQUENCE</scope>
    <source>
        <strain evidence="1">CG-C14</strain>
    </source>
</reference>
<accession>A0ACC1MQX7</accession>
<sequence>MPPNPPNARVLERQASAVLCSTSTRWAGRALRIGQLAAQRGPARRPSRSPSLNTHVRIQQRTRARPAKASPSFLRARSNRTLDPSARHVAAMYTSLEAPERSAAAACGVPCAPAYVRMWLWLWKVASGEWRIGEMGTVGRAWVRRGGPLGWSGRAGACARGSCYFYLTPPSSRPVYDVAEDEHNAATYSQSQVADQVAVRRVHAGPYALLPCVPASSGRLADQTARYVPDILRSDRTHDGRRRSSTAAARPSMHSGQAQAGFSSTSVSSLRGRPPARHTQNQRPFTHLLNDRGEHVFAGWSSWAGAAQQPPHLDHSVQHRHLSSLTSRQAPTTSPASQPRPRARKRELQAASIQRWCRMVKVP</sequence>
<protein>
    <submittedName>
        <fullName evidence="1">Uncharacterized protein</fullName>
    </submittedName>
</protein>
<dbReference type="Proteomes" id="UP001144978">
    <property type="component" value="Unassembled WGS sequence"/>
</dbReference>
<comment type="caution">
    <text evidence="1">The sequence shown here is derived from an EMBL/GenBank/DDBJ whole genome shotgun (WGS) entry which is preliminary data.</text>
</comment>